<organism evidence="2 3">
    <name type="scientific">Paraglomus occultum</name>
    <dbReference type="NCBI Taxonomy" id="144539"/>
    <lineage>
        <taxon>Eukaryota</taxon>
        <taxon>Fungi</taxon>
        <taxon>Fungi incertae sedis</taxon>
        <taxon>Mucoromycota</taxon>
        <taxon>Glomeromycotina</taxon>
        <taxon>Glomeromycetes</taxon>
        <taxon>Paraglomerales</taxon>
        <taxon>Paraglomeraceae</taxon>
        <taxon>Paraglomus</taxon>
    </lineage>
</organism>
<proteinExistence type="predicted"/>
<comment type="caution">
    <text evidence="2">The sequence shown here is derived from an EMBL/GenBank/DDBJ whole genome shotgun (WGS) entry which is preliminary data.</text>
</comment>
<dbReference type="OrthoDB" id="2445782at2759"/>
<dbReference type="InterPro" id="IPR012337">
    <property type="entry name" value="RNaseH-like_sf"/>
</dbReference>
<sequence length="1146" mass="135490">MDKISEEEWSEVTNMLKEDTAPGISGIGYRLIKKVSSKTKEHLIKFANKVVYEGRFPKKWKLGQIYLIPKSTDWEFNLASTRPIMLLETFRKLVVRIVQKRLSKVFVEKQILKGANFAGLPNESTMAPIHILNNVIEDAIQKEKELWIAFQDMRKAFDSVSMHALELSMRRIKLPENLITFIKQLYQDRKIRVITDEGPTDFFVAGDGIDQGEVISPLMWKIFYDPLLVRIQQLGIGYQMELQWPIDIEKRAYKTEKAMISALAYADDTTWVAESRHALQEIIQVSNGFFLLNDIEINGAKSEAIAWRPHKQGKEDEYIQIGTPPSQIKVKEPEESIRFLDIWISLRKQERTSILRCKKEVGRLICILKYKKLSASQIIYINNMVLLQKLEYLLANICLKKKLCDAIHQPMLRLIKWKLELPSTCANATLWHRDIFGVVSLWQKHIEHHISELFVRLNTNGILGTTTLMRLKQSQLDMNMPECILTAENMNWKKTKHRNLGTTIMQQAKKFGLSIAKNDFTAGWNLINVQEVENCLISNILNKCNIKEAQEGISKLNLWHVNQLLDNEQERMITWRQLKIREGKRHIGRKAKWFQTLEDEVLADKKTKEVKEEYRKRRGFQVQETEKKISSDKRKKEWVLIKGKESNENEIGRIIRKEKKLVEVEIWEEDHENLHKEGDQQEIYKEGIRLKKNSQKQRVALKEVHNISNFIRKKDNTPEVVFNKKYLGKIRKETQKSKVEEFKRFKNLERIEVENSWEAELINQVIQDTRVRAALKERLEANREEKEIVFYTDSSLGSEDIRNKIRMGFSVVQIDSSNSIVFSYKGRIENWFSSTRAELVACLVAVLLVPDRCKVEIRTDSTCAIFAIEKCRKNEKTRDTYNDYADRLAKKGIYEANCMELNNISNNNIKYIPEWKELSLETPLRAFIKKAVQTTYKAEWTWLRKKNDTEHQTRIQKQDWKAFRGILESCRKQYQNPEVNHLRLFKIKCIENLLPTVETLNHRKPQLYKDSLCKRCLKEKETIGHLVNCEKTHQALEKIEDEAWKRLYEDKRKEESWDLRSIRQVFQYESKTKQQKRKEWLRGILCEEEAERIKNITGTESMTTKFWSMFWHIWIELVYKEIWKNRCKDMEAWEKKEKISKKEKYA</sequence>
<reference evidence="2" key="1">
    <citation type="submission" date="2021-06" db="EMBL/GenBank/DDBJ databases">
        <authorList>
            <person name="Kallberg Y."/>
            <person name="Tangrot J."/>
            <person name="Rosling A."/>
        </authorList>
    </citation>
    <scope>NUCLEOTIDE SEQUENCE</scope>
    <source>
        <strain evidence="2">IA702</strain>
    </source>
</reference>
<keyword evidence="3" id="KW-1185">Reference proteome</keyword>
<evidence type="ECO:0000313" key="2">
    <source>
        <dbReference type="EMBL" id="CAG8589858.1"/>
    </source>
</evidence>
<protein>
    <submittedName>
        <fullName evidence="2">2524_t:CDS:1</fullName>
    </submittedName>
</protein>
<dbReference type="SUPFAM" id="SSF53098">
    <property type="entry name" value="Ribonuclease H-like"/>
    <property type="match status" value="1"/>
</dbReference>
<gene>
    <name evidence="2" type="ORF">POCULU_LOCUS6917</name>
</gene>
<dbReference type="AlphaFoldDB" id="A0A9N9C7G0"/>
<dbReference type="EMBL" id="CAJVPJ010001404">
    <property type="protein sequence ID" value="CAG8589858.1"/>
    <property type="molecule type" value="Genomic_DNA"/>
</dbReference>
<dbReference type="GO" id="GO:0003676">
    <property type="term" value="F:nucleic acid binding"/>
    <property type="evidence" value="ECO:0007669"/>
    <property type="project" value="InterPro"/>
</dbReference>
<evidence type="ECO:0000313" key="3">
    <source>
        <dbReference type="Proteomes" id="UP000789572"/>
    </source>
</evidence>
<dbReference type="InterPro" id="IPR000477">
    <property type="entry name" value="RT_dom"/>
</dbReference>
<dbReference type="InterPro" id="IPR036397">
    <property type="entry name" value="RNaseH_sf"/>
</dbReference>
<evidence type="ECO:0000259" key="1">
    <source>
        <dbReference type="PROSITE" id="PS50878"/>
    </source>
</evidence>
<dbReference type="PANTHER" id="PTHR19446">
    <property type="entry name" value="REVERSE TRANSCRIPTASES"/>
    <property type="match status" value="1"/>
</dbReference>
<name>A0A9N9C7G0_9GLOM</name>
<dbReference type="Pfam" id="PF00078">
    <property type="entry name" value="RVT_1"/>
    <property type="match status" value="1"/>
</dbReference>
<dbReference type="PROSITE" id="PS50878">
    <property type="entry name" value="RT_POL"/>
    <property type="match status" value="1"/>
</dbReference>
<dbReference type="Gene3D" id="3.30.420.10">
    <property type="entry name" value="Ribonuclease H-like superfamily/Ribonuclease H"/>
    <property type="match status" value="1"/>
</dbReference>
<feature type="domain" description="Reverse transcriptase" evidence="1">
    <location>
        <begin position="49"/>
        <end position="344"/>
    </location>
</feature>
<dbReference type="CDD" id="cd01650">
    <property type="entry name" value="RT_nLTR_like"/>
    <property type="match status" value="1"/>
</dbReference>
<dbReference type="Proteomes" id="UP000789572">
    <property type="component" value="Unassembled WGS sequence"/>
</dbReference>
<accession>A0A9N9C7G0</accession>